<dbReference type="Proteomes" id="UP000834106">
    <property type="component" value="Chromosome 6"/>
</dbReference>
<accession>A0AAD1ZAB2</accession>
<evidence type="ECO:0000259" key="2">
    <source>
        <dbReference type="Pfam" id="PF16900"/>
    </source>
</evidence>
<evidence type="ECO:0000256" key="1">
    <source>
        <dbReference type="ARBA" id="ARBA00023125"/>
    </source>
</evidence>
<dbReference type="AlphaFoldDB" id="A0AAD1ZAB2"/>
<dbReference type="InterPro" id="IPR031657">
    <property type="entry name" value="REPA_OB_2"/>
</dbReference>
<reference evidence="3" key="1">
    <citation type="submission" date="2023-05" db="EMBL/GenBank/DDBJ databases">
        <authorList>
            <person name="Huff M."/>
        </authorList>
    </citation>
    <scope>NUCLEOTIDE SEQUENCE</scope>
</reference>
<dbReference type="EMBL" id="OU503041">
    <property type="protein sequence ID" value="CAI9763417.1"/>
    <property type="molecule type" value="Genomic_DNA"/>
</dbReference>
<protein>
    <recommendedName>
        <fullName evidence="2">Replication protein A OB domain-containing protein</fullName>
    </recommendedName>
</protein>
<name>A0AAD1ZAB2_9LAMI</name>
<keyword evidence="4" id="KW-1185">Reference proteome</keyword>
<dbReference type="GO" id="GO:0003677">
    <property type="term" value="F:DNA binding"/>
    <property type="evidence" value="ECO:0007669"/>
    <property type="project" value="UniProtKB-KW"/>
</dbReference>
<feature type="domain" description="Replication protein A OB" evidence="2">
    <location>
        <begin position="15"/>
        <end position="102"/>
    </location>
</feature>
<organism evidence="3 4">
    <name type="scientific">Fraxinus pennsylvanica</name>
    <dbReference type="NCBI Taxonomy" id="56036"/>
    <lineage>
        <taxon>Eukaryota</taxon>
        <taxon>Viridiplantae</taxon>
        <taxon>Streptophyta</taxon>
        <taxon>Embryophyta</taxon>
        <taxon>Tracheophyta</taxon>
        <taxon>Spermatophyta</taxon>
        <taxon>Magnoliopsida</taxon>
        <taxon>eudicotyledons</taxon>
        <taxon>Gunneridae</taxon>
        <taxon>Pentapetalae</taxon>
        <taxon>asterids</taxon>
        <taxon>lamiids</taxon>
        <taxon>Lamiales</taxon>
        <taxon>Oleaceae</taxon>
        <taxon>Oleeae</taxon>
        <taxon>Fraxinus</taxon>
    </lineage>
</organism>
<keyword evidence="1" id="KW-0238">DNA-binding</keyword>
<dbReference type="Pfam" id="PF16900">
    <property type="entry name" value="REPA_OB_2"/>
    <property type="match status" value="1"/>
</dbReference>
<gene>
    <name evidence="3" type="ORF">FPE_LOCUS10847</name>
</gene>
<sequence>MDENGNRVHATIWDNTDIAVLAIAIDIRPKRLIHTRAGGQVYVQDIVLMNKRFETVVLTMWEAFVERECILIANNIAKKPVLVGNHLKVSSFNGLSLSTKTNICFFIDYPFDEVTELRSW</sequence>
<dbReference type="InterPro" id="IPR012340">
    <property type="entry name" value="NA-bd_OB-fold"/>
</dbReference>
<evidence type="ECO:0000313" key="3">
    <source>
        <dbReference type="EMBL" id="CAI9763417.1"/>
    </source>
</evidence>
<evidence type="ECO:0000313" key="4">
    <source>
        <dbReference type="Proteomes" id="UP000834106"/>
    </source>
</evidence>
<dbReference type="SUPFAM" id="SSF50249">
    <property type="entry name" value="Nucleic acid-binding proteins"/>
    <property type="match status" value="1"/>
</dbReference>
<proteinExistence type="predicted"/>
<dbReference type="Gene3D" id="2.40.50.140">
    <property type="entry name" value="Nucleic acid-binding proteins"/>
    <property type="match status" value="1"/>
</dbReference>